<dbReference type="Proteomes" id="UP000623608">
    <property type="component" value="Unassembled WGS sequence"/>
</dbReference>
<sequence>MLSDMRALTHRVRLDRRMTWTALLVLAVATLVAIPFDWFGMWVNCLPDGGCQFARNGMLWYWPAASFLAYAAIAVLYVRAARARGLGTRVLPYAITGAVTSLAFPAAWVALDAYFSDHPYPEGPLPYWWFVLDRLVMPWGMIGISLLVLAWLERNPALLAFAAGYLALVLLVLPMGDGFGSPHFGIRLGMALPQLIVGVVLLLGAFGFRRAARRPR</sequence>
<proteinExistence type="predicted"/>
<evidence type="ECO:0008006" key="4">
    <source>
        <dbReference type="Google" id="ProtNLM"/>
    </source>
</evidence>
<organism evidence="2 3">
    <name type="scientific">Paractinoplanes tereljensis</name>
    <dbReference type="NCBI Taxonomy" id="571912"/>
    <lineage>
        <taxon>Bacteria</taxon>
        <taxon>Bacillati</taxon>
        <taxon>Actinomycetota</taxon>
        <taxon>Actinomycetes</taxon>
        <taxon>Micromonosporales</taxon>
        <taxon>Micromonosporaceae</taxon>
        <taxon>Paractinoplanes</taxon>
    </lineage>
</organism>
<dbReference type="EMBL" id="BOMY01000002">
    <property type="protein sequence ID" value="GIF17713.1"/>
    <property type="molecule type" value="Genomic_DNA"/>
</dbReference>
<name>A0A919NGE2_9ACTN</name>
<feature type="transmembrane region" description="Helical" evidence="1">
    <location>
        <begin position="20"/>
        <end position="39"/>
    </location>
</feature>
<feature type="transmembrane region" description="Helical" evidence="1">
    <location>
        <begin position="157"/>
        <end position="176"/>
    </location>
</feature>
<keyword evidence="1" id="KW-0812">Transmembrane</keyword>
<feature type="transmembrane region" description="Helical" evidence="1">
    <location>
        <begin position="188"/>
        <end position="208"/>
    </location>
</feature>
<comment type="caution">
    <text evidence="2">The sequence shown here is derived from an EMBL/GenBank/DDBJ whole genome shotgun (WGS) entry which is preliminary data.</text>
</comment>
<keyword evidence="1" id="KW-0472">Membrane</keyword>
<dbReference type="AlphaFoldDB" id="A0A919NGE2"/>
<feature type="transmembrane region" description="Helical" evidence="1">
    <location>
        <begin position="127"/>
        <end position="150"/>
    </location>
</feature>
<gene>
    <name evidence="2" type="ORF">Ate02nite_04430</name>
</gene>
<evidence type="ECO:0000313" key="2">
    <source>
        <dbReference type="EMBL" id="GIF17713.1"/>
    </source>
</evidence>
<protein>
    <recommendedName>
        <fullName evidence="4">DUF998 domain-containing protein</fullName>
    </recommendedName>
</protein>
<feature type="transmembrane region" description="Helical" evidence="1">
    <location>
        <begin position="90"/>
        <end position="115"/>
    </location>
</feature>
<evidence type="ECO:0000313" key="3">
    <source>
        <dbReference type="Proteomes" id="UP000623608"/>
    </source>
</evidence>
<accession>A0A919NGE2</accession>
<feature type="transmembrane region" description="Helical" evidence="1">
    <location>
        <begin position="59"/>
        <end position="78"/>
    </location>
</feature>
<evidence type="ECO:0000256" key="1">
    <source>
        <dbReference type="SAM" id="Phobius"/>
    </source>
</evidence>
<keyword evidence="1" id="KW-1133">Transmembrane helix</keyword>
<reference evidence="2" key="1">
    <citation type="submission" date="2021-01" db="EMBL/GenBank/DDBJ databases">
        <title>Whole genome shotgun sequence of Actinoplanes tereljensis NBRC 105297.</title>
        <authorList>
            <person name="Komaki H."/>
            <person name="Tamura T."/>
        </authorList>
    </citation>
    <scope>NUCLEOTIDE SEQUENCE</scope>
    <source>
        <strain evidence="2">NBRC 105297</strain>
    </source>
</reference>
<keyword evidence="3" id="KW-1185">Reference proteome</keyword>